<feature type="transmembrane region" description="Helical" evidence="9">
    <location>
        <begin position="354"/>
        <end position="372"/>
    </location>
</feature>
<feature type="transmembrane region" description="Helical" evidence="9">
    <location>
        <begin position="87"/>
        <end position="111"/>
    </location>
</feature>
<comment type="subcellular location">
    <subcellularLocation>
        <location evidence="1">Membrane</location>
        <topology evidence="1">Multi-pass membrane protein</topology>
    </subcellularLocation>
</comment>
<sequence>MQSEAIVYSIFLIFTGAAVLAAVALFARQSLLIAYIVLGGLCGPAGFNLVPEAGVIQQIGHIGIIFLLYLLGLHLHPQKLIPMLREALSVTAISSAVFAAVGCAITLVFGYSLGEAAVVGAVMMFSSTIIGLKLLPTTALHQRHMGEVMISVLLLQDVLAIFMLLLLQGDGGGTDWLALGARLLALPLLFGFALALERWLLVKLIERFDVIQEYIFLTAIGWCLGMAELAHALGLSFEIGAFVAGVALAASPIANFIAESLKPLRDFFVIMFFFSVGASFQLDRLGAVLLPAAVLAAAMLWLKPRVFSRLLRRAGEKPRLAHEIGMRLGQVSEFSLLIAVLALQAGVIDAQASYLIQASTLFTFILSSYLVVRTFPTPIAVNDRLRRD</sequence>
<accession>A0A4V2SD81</accession>
<feature type="transmembrane region" description="Helical" evidence="9">
    <location>
        <begin position="6"/>
        <end position="25"/>
    </location>
</feature>
<feature type="transmembrane region" description="Helical" evidence="9">
    <location>
        <begin position="56"/>
        <end position="75"/>
    </location>
</feature>
<keyword evidence="8 9" id="KW-0472">Membrane</keyword>
<evidence type="ECO:0000313" key="12">
    <source>
        <dbReference type="Proteomes" id="UP000295765"/>
    </source>
</evidence>
<evidence type="ECO:0000256" key="7">
    <source>
        <dbReference type="ARBA" id="ARBA00023065"/>
    </source>
</evidence>
<proteinExistence type="inferred from homology"/>
<dbReference type="EMBL" id="SLWY01000005">
    <property type="protein sequence ID" value="TCO82340.1"/>
    <property type="molecule type" value="Genomic_DNA"/>
</dbReference>
<evidence type="ECO:0000256" key="9">
    <source>
        <dbReference type="SAM" id="Phobius"/>
    </source>
</evidence>
<feature type="transmembrane region" description="Helical" evidence="9">
    <location>
        <begin position="148"/>
        <end position="167"/>
    </location>
</feature>
<comment type="similarity">
    <text evidence="2">Belongs to the monovalent cation:proton antiporter 2 (CPA2) transporter (TC 2.A.37) family.</text>
</comment>
<feature type="transmembrane region" description="Helical" evidence="9">
    <location>
        <begin position="179"/>
        <end position="202"/>
    </location>
</feature>
<dbReference type="RefSeq" id="WP_132539686.1">
    <property type="nucleotide sequence ID" value="NZ_SLWY01000005.1"/>
</dbReference>
<protein>
    <submittedName>
        <fullName evidence="11">Transporter (CPA2 family)</fullName>
    </submittedName>
</protein>
<dbReference type="Proteomes" id="UP000295765">
    <property type="component" value="Unassembled WGS sequence"/>
</dbReference>
<gene>
    <name evidence="11" type="ORF">EV699_105130</name>
</gene>
<feature type="transmembrane region" description="Helical" evidence="9">
    <location>
        <begin position="328"/>
        <end position="348"/>
    </location>
</feature>
<keyword evidence="12" id="KW-1185">Reference proteome</keyword>
<evidence type="ECO:0000256" key="3">
    <source>
        <dbReference type="ARBA" id="ARBA00022448"/>
    </source>
</evidence>
<feature type="transmembrane region" description="Helical" evidence="9">
    <location>
        <begin position="32"/>
        <end position="50"/>
    </location>
</feature>
<keyword evidence="3" id="KW-0813">Transport</keyword>
<name>A0A4V2SD81_9GAMM</name>
<evidence type="ECO:0000259" key="10">
    <source>
        <dbReference type="Pfam" id="PF00999"/>
    </source>
</evidence>
<dbReference type="GO" id="GO:0015297">
    <property type="term" value="F:antiporter activity"/>
    <property type="evidence" value="ECO:0007669"/>
    <property type="project" value="UniProtKB-KW"/>
</dbReference>
<keyword evidence="4" id="KW-0050">Antiport</keyword>
<keyword evidence="6 9" id="KW-1133">Transmembrane helix</keyword>
<dbReference type="OrthoDB" id="9781411at2"/>
<dbReference type="PANTHER" id="PTHR42751:SF3">
    <property type="entry name" value="SODIUM_GLUTAMATE SYMPORTER"/>
    <property type="match status" value="1"/>
</dbReference>
<feature type="transmembrane region" description="Helical" evidence="9">
    <location>
        <begin position="117"/>
        <end position="136"/>
    </location>
</feature>
<evidence type="ECO:0000256" key="8">
    <source>
        <dbReference type="ARBA" id="ARBA00023136"/>
    </source>
</evidence>
<evidence type="ECO:0000256" key="1">
    <source>
        <dbReference type="ARBA" id="ARBA00004141"/>
    </source>
</evidence>
<feature type="transmembrane region" description="Helical" evidence="9">
    <location>
        <begin position="239"/>
        <end position="257"/>
    </location>
</feature>
<dbReference type="GO" id="GO:0016020">
    <property type="term" value="C:membrane"/>
    <property type="evidence" value="ECO:0007669"/>
    <property type="project" value="UniProtKB-SubCell"/>
</dbReference>
<dbReference type="Pfam" id="PF00999">
    <property type="entry name" value="Na_H_Exchanger"/>
    <property type="match status" value="1"/>
</dbReference>
<evidence type="ECO:0000256" key="4">
    <source>
        <dbReference type="ARBA" id="ARBA00022449"/>
    </source>
</evidence>
<reference evidence="11 12" key="1">
    <citation type="submission" date="2019-03" db="EMBL/GenBank/DDBJ databases">
        <title>Genomic Encyclopedia of Type Strains, Phase IV (KMG-IV): sequencing the most valuable type-strain genomes for metagenomic binning, comparative biology and taxonomic classification.</title>
        <authorList>
            <person name="Goeker M."/>
        </authorList>
    </citation>
    <scope>NUCLEOTIDE SEQUENCE [LARGE SCALE GENOMIC DNA]</scope>
    <source>
        <strain evidence="11 12">DSM 25287</strain>
    </source>
</reference>
<feature type="transmembrane region" description="Helical" evidence="9">
    <location>
        <begin position="288"/>
        <end position="307"/>
    </location>
</feature>
<feature type="domain" description="Cation/H+ exchanger transmembrane" evidence="10">
    <location>
        <begin position="19"/>
        <end position="368"/>
    </location>
</feature>
<dbReference type="AlphaFoldDB" id="A0A4V2SD81"/>
<feature type="transmembrane region" description="Helical" evidence="9">
    <location>
        <begin position="264"/>
        <end position="282"/>
    </location>
</feature>
<dbReference type="GO" id="GO:1902600">
    <property type="term" value="P:proton transmembrane transport"/>
    <property type="evidence" value="ECO:0007669"/>
    <property type="project" value="InterPro"/>
</dbReference>
<organism evidence="11 12">
    <name type="scientific">Plasticicumulans lactativorans</name>
    <dbReference type="NCBI Taxonomy" id="1133106"/>
    <lineage>
        <taxon>Bacteria</taxon>
        <taxon>Pseudomonadati</taxon>
        <taxon>Pseudomonadota</taxon>
        <taxon>Gammaproteobacteria</taxon>
        <taxon>Candidatus Competibacteraceae</taxon>
        <taxon>Plasticicumulans</taxon>
    </lineage>
</organism>
<keyword evidence="5 9" id="KW-0812">Transmembrane</keyword>
<dbReference type="Gene3D" id="1.20.1530.20">
    <property type="match status" value="1"/>
</dbReference>
<evidence type="ECO:0000256" key="5">
    <source>
        <dbReference type="ARBA" id="ARBA00022692"/>
    </source>
</evidence>
<dbReference type="PANTHER" id="PTHR42751">
    <property type="entry name" value="SODIUM/HYDROGEN EXCHANGER FAMILY/TRKA DOMAIN PROTEIN"/>
    <property type="match status" value="1"/>
</dbReference>
<feature type="transmembrane region" description="Helical" evidence="9">
    <location>
        <begin position="214"/>
        <end position="233"/>
    </location>
</feature>
<dbReference type="InterPro" id="IPR006153">
    <property type="entry name" value="Cation/H_exchanger_TM"/>
</dbReference>
<comment type="caution">
    <text evidence="11">The sequence shown here is derived from an EMBL/GenBank/DDBJ whole genome shotgun (WGS) entry which is preliminary data.</text>
</comment>
<evidence type="ECO:0000256" key="6">
    <source>
        <dbReference type="ARBA" id="ARBA00022989"/>
    </source>
</evidence>
<dbReference type="InterPro" id="IPR038770">
    <property type="entry name" value="Na+/solute_symporter_sf"/>
</dbReference>
<evidence type="ECO:0000256" key="2">
    <source>
        <dbReference type="ARBA" id="ARBA00005551"/>
    </source>
</evidence>
<keyword evidence="7" id="KW-0406">Ion transport</keyword>
<evidence type="ECO:0000313" key="11">
    <source>
        <dbReference type="EMBL" id="TCO82340.1"/>
    </source>
</evidence>